<comment type="caution">
    <text evidence="2">The sequence shown here is derived from an EMBL/GenBank/DDBJ whole genome shotgun (WGS) entry which is preliminary data.</text>
</comment>
<dbReference type="InterPro" id="IPR036505">
    <property type="entry name" value="Amidase/PGRP_sf"/>
</dbReference>
<feature type="domain" description="N-acetylmuramoyl-L-alanine amidase" evidence="1">
    <location>
        <begin position="65"/>
        <end position="220"/>
    </location>
</feature>
<evidence type="ECO:0000313" key="3">
    <source>
        <dbReference type="Proteomes" id="UP000230232"/>
    </source>
</evidence>
<dbReference type="SMART" id="SM00644">
    <property type="entry name" value="Ami_2"/>
    <property type="match status" value="1"/>
</dbReference>
<proteinExistence type="predicted"/>
<dbReference type="InterPro" id="IPR002502">
    <property type="entry name" value="Amidase_domain"/>
</dbReference>
<dbReference type="CDD" id="cd06583">
    <property type="entry name" value="PGRP"/>
    <property type="match status" value="1"/>
</dbReference>
<name>A0A2H0R4S8_9BACT</name>
<accession>A0A2H0R4S8</accession>
<dbReference type="GO" id="GO:0009253">
    <property type="term" value="P:peptidoglycan catabolic process"/>
    <property type="evidence" value="ECO:0007669"/>
    <property type="project" value="InterPro"/>
</dbReference>
<dbReference type="Pfam" id="PF01510">
    <property type="entry name" value="Amidase_2"/>
    <property type="match status" value="1"/>
</dbReference>
<dbReference type="Proteomes" id="UP000230232">
    <property type="component" value="Unassembled WGS sequence"/>
</dbReference>
<evidence type="ECO:0000313" key="2">
    <source>
        <dbReference type="EMBL" id="PIR41326.1"/>
    </source>
</evidence>
<gene>
    <name evidence="2" type="ORF">COV31_01725</name>
</gene>
<dbReference type="AlphaFoldDB" id="A0A2H0R4S8"/>
<evidence type="ECO:0000259" key="1">
    <source>
        <dbReference type="SMART" id="SM00644"/>
    </source>
</evidence>
<dbReference type="Gene3D" id="3.40.80.10">
    <property type="entry name" value="Peptidoglycan recognition protein-like"/>
    <property type="match status" value="1"/>
</dbReference>
<reference evidence="2 3" key="1">
    <citation type="submission" date="2017-09" db="EMBL/GenBank/DDBJ databases">
        <title>Depth-based differentiation of microbial function through sediment-hosted aquifers and enrichment of novel symbionts in the deep terrestrial subsurface.</title>
        <authorList>
            <person name="Probst A.J."/>
            <person name="Ladd B."/>
            <person name="Jarett J.K."/>
            <person name="Geller-Mcgrath D.E."/>
            <person name="Sieber C.M."/>
            <person name="Emerson J.B."/>
            <person name="Anantharaman K."/>
            <person name="Thomas B.C."/>
            <person name="Malmstrom R."/>
            <person name="Stieglmeier M."/>
            <person name="Klingl A."/>
            <person name="Woyke T."/>
            <person name="Ryan C.M."/>
            <person name="Banfield J.F."/>
        </authorList>
    </citation>
    <scope>NUCLEOTIDE SEQUENCE [LARGE SCALE GENOMIC DNA]</scope>
    <source>
        <strain evidence="2">CG10_big_fil_rev_8_21_14_0_10_46_23</strain>
    </source>
</reference>
<sequence length="247" mass="28724">MIFNPNEWTKKIGDPLWYKDIPPLIDEYRKLKKTDPEAYEHEKELIYSFFEKQLASDNIALGEKGPDWDKERRGIDTIVIHHTSSNPGLSPDRLSAMTLLRLYANFYAKPYDNDREKVVGQAIWSGHIRGGKQVFWPYHWIVRTNGDSERLLRDDEIGWHAGNWDINRRSVAIVLDNDYENRNPSNKELERIATIIQQNYRDLKPTSITGHCEVERKIPGPHATCPSKLFLTKNGARGWKEDLIALI</sequence>
<protein>
    <recommendedName>
        <fullName evidence="1">N-acetylmuramoyl-L-alanine amidase domain-containing protein</fullName>
    </recommendedName>
</protein>
<dbReference type="SUPFAM" id="SSF55846">
    <property type="entry name" value="N-acetylmuramoyl-L-alanine amidase-like"/>
    <property type="match status" value="1"/>
</dbReference>
<dbReference type="EMBL" id="PCXO01000007">
    <property type="protein sequence ID" value="PIR41326.1"/>
    <property type="molecule type" value="Genomic_DNA"/>
</dbReference>
<dbReference type="GO" id="GO:0008745">
    <property type="term" value="F:N-acetylmuramoyl-L-alanine amidase activity"/>
    <property type="evidence" value="ECO:0007669"/>
    <property type="project" value="InterPro"/>
</dbReference>
<organism evidence="2 3">
    <name type="scientific">Candidatus Yanofskybacteria bacterium CG10_big_fil_rev_8_21_14_0_10_46_23</name>
    <dbReference type="NCBI Taxonomy" id="1975098"/>
    <lineage>
        <taxon>Bacteria</taxon>
        <taxon>Candidatus Yanofskyibacteriota</taxon>
    </lineage>
</organism>